<proteinExistence type="inferred from homology"/>
<dbReference type="PROSITE" id="PS00475">
    <property type="entry name" value="RIBOSOMAL_L15"/>
    <property type="match status" value="1"/>
</dbReference>
<feature type="compositionally biased region" description="Basic and acidic residues" evidence="6">
    <location>
        <begin position="91"/>
        <end position="102"/>
    </location>
</feature>
<dbReference type="PANTHER" id="PTHR12934:SF11">
    <property type="entry name" value="LARGE RIBOSOMAL SUBUNIT PROTEIN UL15M"/>
    <property type="match status" value="1"/>
</dbReference>
<feature type="compositionally biased region" description="Low complexity" evidence="6">
    <location>
        <begin position="51"/>
        <end position="63"/>
    </location>
</feature>
<feature type="compositionally biased region" description="Basic and acidic residues" evidence="6">
    <location>
        <begin position="1"/>
        <end position="28"/>
    </location>
</feature>
<evidence type="ECO:0000256" key="3">
    <source>
        <dbReference type="ARBA" id="ARBA00023274"/>
    </source>
</evidence>
<dbReference type="EMBL" id="JANTHX010000004">
    <property type="protein sequence ID" value="MCS0498662.1"/>
    <property type="molecule type" value="Genomic_DNA"/>
</dbReference>
<keyword evidence="2 4" id="KW-0689">Ribosomal protein</keyword>
<evidence type="ECO:0000259" key="7">
    <source>
        <dbReference type="Pfam" id="PF00828"/>
    </source>
</evidence>
<gene>
    <name evidence="4 8" type="primary">rplO</name>
    <name evidence="8" type="ORF">NUH29_03745</name>
</gene>
<feature type="domain" description="Large ribosomal subunit protein uL15/eL18" evidence="7">
    <location>
        <begin position="194"/>
        <end position="261"/>
    </location>
</feature>
<feature type="compositionally biased region" description="Low complexity" evidence="6">
    <location>
        <begin position="75"/>
        <end position="90"/>
    </location>
</feature>
<dbReference type="Proteomes" id="UP001205337">
    <property type="component" value="Unassembled WGS sequence"/>
</dbReference>
<reference evidence="8 9" key="1">
    <citation type="submission" date="2022-08" db="EMBL/GenBank/DDBJ databases">
        <authorList>
            <person name="Li F."/>
        </authorList>
    </citation>
    <scope>NUCLEOTIDE SEQUENCE [LARGE SCALE GENOMIC DNA]</scope>
    <source>
        <strain evidence="8 9">10F1B-8-1</strain>
    </source>
</reference>
<dbReference type="PANTHER" id="PTHR12934">
    <property type="entry name" value="50S RIBOSOMAL PROTEIN L15"/>
    <property type="match status" value="1"/>
</dbReference>
<dbReference type="HAMAP" id="MF_01341">
    <property type="entry name" value="Ribosomal_uL15"/>
    <property type="match status" value="1"/>
</dbReference>
<feature type="region of interest" description="Disordered" evidence="6">
    <location>
        <begin position="1"/>
        <end position="158"/>
    </location>
</feature>
<dbReference type="InterPro" id="IPR036227">
    <property type="entry name" value="Ribosomal_uL15/eL18_sf"/>
</dbReference>
<dbReference type="InterPro" id="IPR021131">
    <property type="entry name" value="Ribosomal_uL15/eL18"/>
</dbReference>
<dbReference type="Gene3D" id="3.100.10.10">
    <property type="match status" value="1"/>
</dbReference>
<dbReference type="SUPFAM" id="SSF52080">
    <property type="entry name" value="Ribosomal proteins L15p and L18e"/>
    <property type="match status" value="1"/>
</dbReference>
<feature type="compositionally biased region" description="Low complexity" evidence="6">
    <location>
        <begin position="30"/>
        <end position="43"/>
    </location>
</feature>
<dbReference type="InterPro" id="IPR001196">
    <property type="entry name" value="Ribosomal_uL15_CS"/>
</dbReference>
<protein>
    <recommendedName>
        <fullName evidence="4">Large ribosomal subunit protein uL15</fullName>
    </recommendedName>
</protein>
<evidence type="ECO:0000256" key="5">
    <source>
        <dbReference type="RuleBase" id="RU003888"/>
    </source>
</evidence>
<keyword evidence="4" id="KW-0694">RNA-binding</keyword>
<dbReference type="GO" id="GO:0005840">
    <property type="term" value="C:ribosome"/>
    <property type="evidence" value="ECO:0007669"/>
    <property type="project" value="UniProtKB-KW"/>
</dbReference>
<evidence type="ECO:0000256" key="6">
    <source>
        <dbReference type="SAM" id="MobiDB-lite"/>
    </source>
</evidence>
<evidence type="ECO:0000256" key="1">
    <source>
        <dbReference type="ARBA" id="ARBA00007320"/>
    </source>
</evidence>
<keyword evidence="4" id="KW-0699">rRNA-binding</keyword>
<evidence type="ECO:0000313" key="9">
    <source>
        <dbReference type="Proteomes" id="UP001205337"/>
    </source>
</evidence>
<feature type="compositionally biased region" description="Basic and acidic residues" evidence="6">
    <location>
        <begin position="64"/>
        <end position="74"/>
    </location>
</feature>
<evidence type="ECO:0000256" key="2">
    <source>
        <dbReference type="ARBA" id="ARBA00022980"/>
    </source>
</evidence>
<comment type="caution">
    <text evidence="8">The sequence shown here is derived from an EMBL/GenBank/DDBJ whole genome shotgun (WGS) entry which is preliminary data.</text>
</comment>
<comment type="similarity">
    <text evidence="1 4 5">Belongs to the universal ribosomal protein uL15 family.</text>
</comment>
<keyword evidence="3 4" id="KW-0687">Ribonucleoprotein</keyword>
<dbReference type="InterPro" id="IPR005749">
    <property type="entry name" value="Ribosomal_uL15_bac-type"/>
</dbReference>
<dbReference type="RefSeq" id="WP_258797658.1">
    <property type="nucleotide sequence ID" value="NZ_JANTHX010000004.1"/>
</dbReference>
<keyword evidence="9" id="KW-1185">Reference proteome</keyword>
<name>A0ABT1ZD86_9MICO</name>
<comment type="function">
    <text evidence="4">Binds to the 23S rRNA.</text>
</comment>
<organism evidence="8 9">
    <name type="scientific">Protaetiibacter mangrovi</name>
    <dbReference type="NCBI Taxonomy" id="2970926"/>
    <lineage>
        <taxon>Bacteria</taxon>
        <taxon>Bacillati</taxon>
        <taxon>Actinomycetota</taxon>
        <taxon>Actinomycetes</taxon>
        <taxon>Micrococcales</taxon>
        <taxon>Microbacteriaceae</taxon>
        <taxon>Protaetiibacter</taxon>
    </lineage>
</organism>
<dbReference type="InterPro" id="IPR030878">
    <property type="entry name" value="Ribosomal_uL15"/>
</dbReference>
<evidence type="ECO:0000313" key="8">
    <source>
        <dbReference type="EMBL" id="MCS0498662.1"/>
    </source>
</evidence>
<dbReference type="Pfam" id="PF00828">
    <property type="entry name" value="Ribosomal_L27A"/>
    <property type="match status" value="1"/>
</dbReference>
<sequence length="262" mass="26675">MADEKKPAEKKAAAPKAAAEKATTEKKAPAKAATTKAAAPKAAAAEKKPAAAKAAPQATAAKAAADKPAAEKAPAKAPAKAAAPKAAAAKAEADAPKTEAKAPAKKPAAKKADVASRPQVLKAHHLRPAEGAKKAKTRVGRGEGSKGKTAGRGTKGTKARYQVRVGLEGGNLNQVMRAPKLRGFKNPFRVEYQVVNLDRLAELYPKGGDVTISDLVAKGAVRKNEKVKVLGTGEIAVKLNVAVDKVSSSAEQKIVAAGGSVK</sequence>
<comment type="subunit">
    <text evidence="4">Part of the 50S ribosomal subunit.</text>
</comment>
<accession>A0ABT1ZD86</accession>
<evidence type="ECO:0000256" key="4">
    <source>
        <dbReference type="HAMAP-Rule" id="MF_01341"/>
    </source>
</evidence>
<dbReference type="NCBIfam" id="TIGR01071">
    <property type="entry name" value="rplO_bact"/>
    <property type="match status" value="1"/>
</dbReference>